<sequence length="464" mass="52792">MSTWRDVFRQIDSRTIPWAHEPGYPRNRPIKSQSISTYDVKTSAKWLFTLDPLVCKDDPFKWGIKIQGWVGDDVDDQIGCLQEFLDAPCPKEITDHVAERLMAWQRLEADGHYLINEAELQHQINNDYTRVLQVFLGQPGIRQLFAWSDMSSDLPALRPQSTVQFPVRKRDKSGKYNTNDNGDPSTGLLNIIPDLPIIFRPPRTQLYSTQFNVAQASEIKPIRTAHDQMLESVSRFAKEEGVAMAYLHTSGKVSFLIDERFSGLPYLEEALVHIMGCGGYSVPLALPGVPLYNGNAAFVAGHSSLDPTARLFVTPPCGWKREGRAEYRDGTSNVSHLEIMLGLMAHNLSQHPVRGPGTAQHSFEYEELYDSSVFRYRLEGDAGVDHYGDRYEDFDMTEEDPDTASDYPLDLDFLFNRAFESGGQRQQSSSQEMTWNAYDPFWHTAQDLTMQLLRRAEQRNGEQL</sequence>
<comment type="caution">
    <text evidence="1">The sequence shown here is derived from an EMBL/GenBank/DDBJ whole genome shotgun (WGS) entry which is preliminary data.</text>
</comment>
<name>A0A427XR60_9TREE</name>
<evidence type="ECO:0000313" key="1">
    <source>
        <dbReference type="EMBL" id="RSH81271.1"/>
    </source>
</evidence>
<protein>
    <submittedName>
        <fullName evidence="1">Uncharacterized protein</fullName>
    </submittedName>
</protein>
<dbReference type="RefSeq" id="XP_028475990.1">
    <property type="nucleotide sequence ID" value="XM_028624016.1"/>
</dbReference>
<accession>A0A427XR60</accession>
<organism evidence="1 2">
    <name type="scientific">Apiotrichum porosum</name>
    <dbReference type="NCBI Taxonomy" id="105984"/>
    <lineage>
        <taxon>Eukaryota</taxon>
        <taxon>Fungi</taxon>
        <taxon>Dikarya</taxon>
        <taxon>Basidiomycota</taxon>
        <taxon>Agaricomycotina</taxon>
        <taxon>Tremellomycetes</taxon>
        <taxon>Trichosporonales</taxon>
        <taxon>Trichosporonaceae</taxon>
        <taxon>Apiotrichum</taxon>
    </lineage>
</organism>
<dbReference type="Proteomes" id="UP000279236">
    <property type="component" value="Unassembled WGS sequence"/>
</dbReference>
<reference evidence="1 2" key="1">
    <citation type="submission" date="2018-11" db="EMBL/GenBank/DDBJ databases">
        <title>Genome sequence of Apiotrichum porosum DSM 27194.</title>
        <authorList>
            <person name="Aliyu H."/>
            <person name="Gorte O."/>
            <person name="Ochsenreither K."/>
        </authorList>
    </citation>
    <scope>NUCLEOTIDE SEQUENCE [LARGE SCALE GENOMIC DNA]</scope>
    <source>
        <strain evidence="1 2">DSM 27194</strain>
    </source>
</reference>
<proteinExistence type="predicted"/>
<dbReference type="EMBL" id="RSCE01000007">
    <property type="protein sequence ID" value="RSH81271.1"/>
    <property type="molecule type" value="Genomic_DNA"/>
</dbReference>
<gene>
    <name evidence="1" type="ORF">EHS24_008711</name>
</gene>
<dbReference type="GeneID" id="39593254"/>
<keyword evidence="2" id="KW-1185">Reference proteome</keyword>
<dbReference type="AlphaFoldDB" id="A0A427XR60"/>
<evidence type="ECO:0000313" key="2">
    <source>
        <dbReference type="Proteomes" id="UP000279236"/>
    </source>
</evidence>